<evidence type="ECO:0000313" key="10">
    <source>
        <dbReference type="Proteomes" id="UP001301350"/>
    </source>
</evidence>
<dbReference type="InterPro" id="IPR027417">
    <property type="entry name" value="P-loop_NTPase"/>
</dbReference>
<dbReference type="Gene3D" id="2.40.30.10">
    <property type="entry name" value="Translation factors"/>
    <property type="match status" value="1"/>
</dbReference>
<evidence type="ECO:0000256" key="6">
    <source>
        <dbReference type="HAMAP-Rule" id="MF_03137"/>
    </source>
</evidence>
<gene>
    <name evidence="9" type="ORF">CDCA_CDCA03G1086</name>
</gene>
<dbReference type="EC" id="3.6.5.n1" evidence="6"/>
<keyword evidence="3 6" id="KW-0378">Hydrolase</keyword>
<evidence type="ECO:0000256" key="1">
    <source>
        <dbReference type="ARBA" id="ARBA00005454"/>
    </source>
</evidence>
<evidence type="ECO:0000256" key="3">
    <source>
        <dbReference type="ARBA" id="ARBA00022801"/>
    </source>
</evidence>
<dbReference type="HAMAP" id="MF_00071">
    <property type="entry name" value="LepA"/>
    <property type="match status" value="1"/>
</dbReference>
<comment type="similarity">
    <text evidence="1">Belongs to the TRAFAC class translation factor GTPase superfamily. Classic translation factor GTPase family. LepA subfamily.</text>
</comment>
<comment type="catalytic activity">
    <reaction evidence="6">
        <text>GTP + H2O = GDP + phosphate + H(+)</text>
        <dbReference type="Rhea" id="RHEA:19669"/>
        <dbReference type="ChEBI" id="CHEBI:15377"/>
        <dbReference type="ChEBI" id="CHEBI:15378"/>
        <dbReference type="ChEBI" id="CHEBI:37565"/>
        <dbReference type="ChEBI" id="CHEBI:43474"/>
        <dbReference type="ChEBI" id="CHEBI:58189"/>
        <dbReference type="EC" id="3.6.5.n1"/>
    </reaction>
</comment>
<feature type="binding site" evidence="6">
    <location>
        <begin position="188"/>
        <end position="192"/>
    </location>
    <ligand>
        <name>GTP</name>
        <dbReference type="ChEBI" id="CHEBI:37565"/>
    </ligand>
</feature>
<dbReference type="Proteomes" id="UP001301350">
    <property type="component" value="Unassembled WGS sequence"/>
</dbReference>
<evidence type="ECO:0000256" key="4">
    <source>
        <dbReference type="ARBA" id="ARBA00022917"/>
    </source>
</evidence>
<dbReference type="Pfam" id="PF06421">
    <property type="entry name" value="LepA_C"/>
    <property type="match status" value="1"/>
</dbReference>
<dbReference type="InterPro" id="IPR035647">
    <property type="entry name" value="EFG_III/V"/>
</dbReference>
<dbReference type="Pfam" id="PF00009">
    <property type="entry name" value="GTP_EFTU"/>
    <property type="match status" value="1"/>
</dbReference>
<comment type="caution">
    <text evidence="6">Lacks conserved residue(s) required for the propagation of feature annotation.</text>
</comment>
<evidence type="ECO:0000256" key="2">
    <source>
        <dbReference type="ARBA" id="ARBA00022741"/>
    </source>
</evidence>
<comment type="function">
    <text evidence="6">Promotes mitochondrial protein synthesis. May act as a fidelity factor of the translation reaction, by catalyzing a one-codon backward translocation of tRNAs on improperly translocated ribosomes. Binds to mitochondrial ribosomes in a GTP-dependent manner.</text>
</comment>
<keyword evidence="5 6" id="KW-0342">GTP-binding</keyword>
<dbReference type="InterPro" id="IPR013842">
    <property type="entry name" value="LepA_CTD"/>
</dbReference>
<dbReference type="Pfam" id="PF03144">
    <property type="entry name" value="GTP_EFTU_D2"/>
    <property type="match status" value="1"/>
</dbReference>
<dbReference type="AlphaFoldDB" id="A0AAV9ISM7"/>
<dbReference type="Gene3D" id="3.30.70.240">
    <property type="match status" value="1"/>
</dbReference>
<dbReference type="Gene3D" id="3.40.50.300">
    <property type="entry name" value="P-loop containing nucleotide triphosphate hydrolases"/>
    <property type="match status" value="1"/>
</dbReference>
<dbReference type="FunFam" id="3.30.70.870:FF:000004">
    <property type="entry name" value="Translation factor GUF1, mitochondrial"/>
    <property type="match status" value="1"/>
</dbReference>
<dbReference type="SUPFAM" id="SSF54980">
    <property type="entry name" value="EF-G C-terminal domain-like"/>
    <property type="match status" value="2"/>
</dbReference>
<keyword evidence="4 6" id="KW-0648">Protein biosynthesis</keyword>
<name>A0AAV9ISM7_CYACA</name>
<dbReference type="InterPro" id="IPR031157">
    <property type="entry name" value="G_TR_CS"/>
</dbReference>
<dbReference type="PROSITE" id="PS00301">
    <property type="entry name" value="G_TR_1"/>
    <property type="match status" value="1"/>
</dbReference>
<dbReference type="FunFam" id="2.40.30.10:FF:000015">
    <property type="entry name" value="Translation factor GUF1, mitochondrial"/>
    <property type="match status" value="1"/>
</dbReference>
<dbReference type="InterPro" id="IPR009000">
    <property type="entry name" value="Transl_B-barrel_sf"/>
</dbReference>
<dbReference type="FunFam" id="3.40.50.300:FF:000078">
    <property type="entry name" value="Elongation factor 4"/>
    <property type="match status" value="1"/>
</dbReference>
<dbReference type="InterPro" id="IPR000640">
    <property type="entry name" value="EFG_V-like"/>
</dbReference>
<dbReference type="InterPro" id="IPR004161">
    <property type="entry name" value="EFTu-like_2"/>
</dbReference>
<accession>A0AAV9ISM7</accession>
<dbReference type="CDD" id="cd03709">
    <property type="entry name" value="lepA_C"/>
    <property type="match status" value="1"/>
</dbReference>
<dbReference type="GO" id="GO:0006412">
    <property type="term" value="P:translation"/>
    <property type="evidence" value="ECO:0007669"/>
    <property type="project" value="UniProtKB-KW"/>
</dbReference>
<dbReference type="PRINTS" id="PR00315">
    <property type="entry name" value="ELONGATNFCT"/>
</dbReference>
<dbReference type="Gene3D" id="3.30.70.2570">
    <property type="entry name" value="Elongation factor 4, C-terminal domain"/>
    <property type="match status" value="1"/>
</dbReference>
<comment type="caution">
    <text evidence="9">The sequence shown here is derived from an EMBL/GenBank/DDBJ whole genome shotgun (WGS) entry which is preliminary data.</text>
</comment>
<dbReference type="CDD" id="cd16260">
    <property type="entry name" value="EF4_III"/>
    <property type="match status" value="1"/>
</dbReference>
<feature type="binding site" evidence="6">
    <location>
        <begin position="242"/>
        <end position="245"/>
    </location>
    <ligand>
        <name>GTP</name>
        <dbReference type="ChEBI" id="CHEBI:37565"/>
    </ligand>
</feature>
<dbReference type="GO" id="GO:0003924">
    <property type="term" value="F:GTPase activity"/>
    <property type="evidence" value="ECO:0007669"/>
    <property type="project" value="UniProtKB-UniRule"/>
</dbReference>
<feature type="domain" description="Tr-type G" evidence="8">
    <location>
        <begin position="113"/>
        <end position="295"/>
    </location>
</feature>
<dbReference type="InterPro" id="IPR005225">
    <property type="entry name" value="Small_GTP-bd"/>
</dbReference>
<dbReference type="InterPro" id="IPR006297">
    <property type="entry name" value="EF-4"/>
</dbReference>
<dbReference type="SUPFAM" id="SSF50447">
    <property type="entry name" value="Translation proteins"/>
    <property type="match status" value="1"/>
</dbReference>
<keyword evidence="6" id="KW-0999">Mitochondrion inner membrane</keyword>
<dbReference type="Gene3D" id="3.30.70.870">
    <property type="entry name" value="Elongation Factor G (Translational Gtpase), domain 3"/>
    <property type="match status" value="1"/>
</dbReference>
<dbReference type="InterPro" id="IPR000795">
    <property type="entry name" value="T_Tr_GTP-bd_dom"/>
</dbReference>
<dbReference type="PANTHER" id="PTHR43512">
    <property type="entry name" value="TRANSLATION FACTOR GUF1-RELATED"/>
    <property type="match status" value="1"/>
</dbReference>
<dbReference type="EMBL" id="JANCYW010000003">
    <property type="protein sequence ID" value="KAK4535061.1"/>
    <property type="molecule type" value="Genomic_DNA"/>
</dbReference>
<dbReference type="SUPFAM" id="SSF52540">
    <property type="entry name" value="P-loop containing nucleoside triphosphate hydrolases"/>
    <property type="match status" value="1"/>
</dbReference>
<dbReference type="InterPro" id="IPR038363">
    <property type="entry name" value="LepA_C_sf"/>
</dbReference>
<keyword evidence="6" id="KW-0472">Membrane</keyword>
<proteinExistence type="inferred from homology"/>
<dbReference type="CDD" id="cd01890">
    <property type="entry name" value="LepA"/>
    <property type="match status" value="1"/>
</dbReference>
<comment type="similarity">
    <text evidence="6">Belongs to the GTP-binding elongation factor family. LepA subfamily.</text>
</comment>
<reference evidence="9 10" key="1">
    <citation type="submission" date="2022-07" db="EMBL/GenBank/DDBJ databases">
        <title>Genome-wide signatures of adaptation to extreme environments.</title>
        <authorList>
            <person name="Cho C.H."/>
            <person name="Yoon H.S."/>
        </authorList>
    </citation>
    <scope>NUCLEOTIDE SEQUENCE [LARGE SCALE GENOMIC DNA]</scope>
    <source>
        <strain evidence="9 10">DBV 063 E5</strain>
    </source>
</reference>
<protein>
    <recommendedName>
        <fullName evidence="6">Translation factor GUF1 homolog, mitochondrial</fullName>
        <ecNumber evidence="6">3.6.5.n1</ecNumber>
    </recommendedName>
    <alternativeName>
        <fullName evidence="6">Elongation factor 4 homolog</fullName>
        <shortName evidence="6">EF-4</shortName>
    </alternativeName>
    <alternativeName>
        <fullName evidence="6">GTPase GUF1 homolog</fullName>
    </alternativeName>
    <alternativeName>
        <fullName evidence="6">Ribosomal back-translocase</fullName>
    </alternativeName>
</protein>
<dbReference type="FunFam" id="3.30.70.2570:FF:000001">
    <property type="entry name" value="Translation factor GUF1, mitochondrial"/>
    <property type="match status" value="1"/>
</dbReference>
<sequence>MDRDSMAFGVCVSVNGTTKASPWCNEAPLCVGQRSSTLQGITRRERWRAARCLRAAAPLSPSSSPSPKTTNAAATTPVGSNGAPPSRRSDVPGGRAQEAEAAASNRYVQVPPSHIRNFCITAHVDAGKSTLADRLLERTGAVSAREMKAQYLDSLDLERERGITVKLQAARMNYVAQDGQQYVLNLIDTPGHVDFAYEVSRSLQACEGALLLVDATKGVEAQTLANAYLAIENNLEIVPVLNKIDLPAANLDMAAEDVQNVIGLDMSNAVRTSAKMGIGIEETLEAVVRYVPPPDASGAAKPLRALIFDSAYDEYRGVVVFFRVVDGRVCRGDRIRFMANGKEYVVDELGVRSPKPLSVDELGVGEVGYLLASIKTVADARVGDTITMARTPATTPLPGYKEVKPMVFSGVFPANADQYAQLKDALEKLKLNDAALQYESESSPALGFGFRCGFLGLLHLDVVIERLESEYGLQLITTAPSVLYRVHTTKGEVRPIDNPTHLPPLTRIERIEEPYTRIEMVTPAEYVGPLMELAQHRRGEFRDMRYLADHRTVLVYEMPLSEMVSDFFDQLKSRSKGYAGLDYRLADYRTSQLVKLDVAIHGEVVDAMSVICHRDSAQAIGRSLCTRLLDMIPRQQFKVAIQARIGAKVIAAEHLSALRKDVTAKLYGGDVTRKKKLLEKQKRGKKLAAERALSSGIRVPAEAYRAILTAKRDE</sequence>
<dbReference type="NCBIfam" id="TIGR01393">
    <property type="entry name" value="lepA"/>
    <property type="match status" value="1"/>
</dbReference>
<feature type="region of interest" description="Disordered" evidence="7">
    <location>
        <begin position="56"/>
        <end position="96"/>
    </location>
</feature>
<feature type="compositionally biased region" description="Low complexity" evidence="7">
    <location>
        <begin position="56"/>
        <end position="77"/>
    </location>
</feature>
<dbReference type="PROSITE" id="PS51722">
    <property type="entry name" value="G_TR_2"/>
    <property type="match status" value="1"/>
</dbReference>
<dbReference type="GO" id="GO:0045727">
    <property type="term" value="P:positive regulation of translation"/>
    <property type="evidence" value="ECO:0007669"/>
    <property type="project" value="UniProtKB-UniRule"/>
</dbReference>
<dbReference type="NCBIfam" id="TIGR00231">
    <property type="entry name" value="small_GTP"/>
    <property type="match status" value="1"/>
</dbReference>
<dbReference type="GO" id="GO:0005759">
    <property type="term" value="C:mitochondrial matrix"/>
    <property type="evidence" value="ECO:0007669"/>
    <property type="project" value="UniProtKB-UniRule"/>
</dbReference>
<evidence type="ECO:0000259" key="8">
    <source>
        <dbReference type="PROSITE" id="PS51722"/>
    </source>
</evidence>
<dbReference type="GO" id="GO:0005525">
    <property type="term" value="F:GTP binding"/>
    <property type="evidence" value="ECO:0007669"/>
    <property type="project" value="UniProtKB-UniRule"/>
</dbReference>
<evidence type="ECO:0000256" key="7">
    <source>
        <dbReference type="SAM" id="MobiDB-lite"/>
    </source>
</evidence>
<keyword evidence="6" id="KW-0496">Mitochondrion</keyword>
<keyword evidence="10" id="KW-1185">Reference proteome</keyword>
<keyword evidence="2 6" id="KW-0547">Nucleotide-binding</keyword>
<evidence type="ECO:0000313" key="9">
    <source>
        <dbReference type="EMBL" id="KAK4535061.1"/>
    </source>
</evidence>
<dbReference type="Pfam" id="PF00679">
    <property type="entry name" value="EFG_C"/>
    <property type="match status" value="1"/>
</dbReference>
<dbReference type="GO" id="GO:0043022">
    <property type="term" value="F:ribosome binding"/>
    <property type="evidence" value="ECO:0007669"/>
    <property type="project" value="UniProtKB-UniRule"/>
</dbReference>
<dbReference type="GO" id="GO:0005743">
    <property type="term" value="C:mitochondrial inner membrane"/>
    <property type="evidence" value="ECO:0007669"/>
    <property type="project" value="UniProtKB-SubCell"/>
</dbReference>
<evidence type="ECO:0000256" key="5">
    <source>
        <dbReference type="ARBA" id="ARBA00023134"/>
    </source>
</evidence>
<dbReference type="FunFam" id="3.30.70.240:FF:000007">
    <property type="entry name" value="Translation factor GUF1, mitochondrial"/>
    <property type="match status" value="1"/>
</dbReference>
<dbReference type="InterPro" id="IPR035654">
    <property type="entry name" value="LepA_IV"/>
</dbReference>
<dbReference type="PANTHER" id="PTHR43512:SF4">
    <property type="entry name" value="TRANSLATION FACTOR GUF1 HOMOLOG, CHLOROPLASTIC"/>
    <property type="match status" value="1"/>
</dbReference>
<organism evidence="9 10">
    <name type="scientific">Cyanidium caldarium</name>
    <name type="common">Red alga</name>
    <dbReference type="NCBI Taxonomy" id="2771"/>
    <lineage>
        <taxon>Eukaryota</taxon>
        <taxon>Rhodophyta</taxon>
        <taxon>Bangiophyceae</taxon>
        <taxon>Cyanidiales</taxon>
        <taxon>Cyanidiaceae</taxon>
        <taxon>Cyanidium</taxon>
    </lineage>
</organism>
<comment type="subcellular location">
    <subcellularLocation>
        <location evidence="6">Mitochondrion inner membrane</location>
        <topology evidence="6">Peripheral membrane protein</topology>
        <orientation evidence="6">Matrix side</orientation>
    </subcellularLocation>
</comment>